<organism evidence="1 2">
    <name type="scientific">Hallella bergensis DSM 17361</name>
    <dbReference type="NCBI Taxonomy" id="585502"/>
    <lineage>
        <taxon>Bacteria</taxon>
        <taxon>Pseudomonadati</taxon>
        <taxon>Bacteroidota</taxon>
        <taxon>Bacteroidia</taxon>
        <taxon>Bacteroidales</taxon>
        <taxon>Prevotellaceae</taxon>
        <taxon>Hallella</taxon>
    </lineage>
</organism>
<accession>D1PVV3</accession>
<name>D1PVV3_9BACT</name>
<comment type="caution">
    <text evidence="1">The sequence shown here is derived from an EMBL/GenBank/DDBJ whole genome shotgun (WGS) entry which is preliminary data.</text>
</comment>
<dbReference type="Proteomes" id="UP000003160">
    <property type="component" value="Unassembled WGS sequence"/>
</dbReference>
<evidence type="ECO:0000313" key="1">
    <source>
        <dbReference type="EMBL" id="EFA44458.1"/>
    </source>
</evidence>
<evidence type="ECO:0000313" key="2">
    <source>
        <dbReference type="Proteomes" id="UP000003160"/>
    </source>
</evidence>
<dbReference type="EMBL" id="ACKS01000045">
    <property type="protein sequence ID" value="EFA44458.1"/>
    <property type="molecule type" value="Genomic_DNA"/>
</dbReference>
<sequence length="53" mass="6460">MDHRSSMQFCSHQQMYRVNPETTDTNIFSDKHLSIFREFKNKNPSVWNSRNLR</sequence>
<dbReference type="HOGENOM" id="CLU_3187221_0_0_10"/>
<protein>
    <submittedName>
        <fullName evidence="1">Uncharacterized protein</fullName>
    </submittedName>
</protein>
<dbReference type="AlphaFoldDB" id="D1PVV3"/>
<keyword evidence="2" id="KW-1185">Reference proteome</keyword>
<reference evidence="1 2" key="1">
    <citation type="submission" date="2009-10" db="EMBL/GenBank/DDBJ databases">
        <authorList>
            <person name="Qin X."/>
            <person name="Bachman B."/>
            <person name="Battles P."/>
            <person name="Bell A."/>
            <person name="Bess C."/>
            <person name="Bickham C."/>
            <person name="Chaboub L."/>
            <person name="Chen D."/>
            <person name="Coyle M."/>
            <person name="Deiros D.R."/>
            <person name="Dinh H."/>
            <person name="Forbes L."/>
            <person name="Fowler G."/>
            <person name="Francisco L."/>
            <person name="Fu Q."/>
            <person name="Gubbala S."/>
            <person name="Hale W."/>
            <person name="Han Y."/>
            <person name="Hemphill L."/>
            <person name="Highlander S.K."/>
            <person name="Hirani K."/>
            <person name="Hogues M."/>
            <person name="Jackson L."/>
            <person name="Jakkamsetti A."/>
            <person name="Javaid M."/>
            <person name="Jiang H."/>
            <person name="Korchina V."/>
            <person name="Kovar C."/>
            <person name="Lara F."/>
            <person name="Lee S."/>
            <person name="Mata R."/>
            <person name="Mathew T."/>
            <person name="Moen C."/>
            <person name="Morales K."/>
            <person name="Munidasa M."/>
            <person name="Nazareth L."/>
            <person name="Ngo R."/>
            <person name="Nguyen L."/>
            <person name="Okwuonu G."/>
            <person name="Ongeri F."/>
            <person name="Patil S."/>
            <person name="Petrosino J."/>
            <person name="Pham C."/>
            <person name="Pham P."/>
            <person name="Pu L.-L."/>
            <person name="Puazo M."/>
            <person name="Raj R."/>
            <person name="Reid J."/>
            <person name="Rouhana J."/>
            <person name="Saada N."/>
            <person name="Shang Y."/>
            <person name="Simmons D."/>
            <person name="Thornton R."/>
            <person name="Warren J."/>
            <person name="Weissenberger G."/>
            <person name="Zhang J."/>
            <person name="Zhang L."/>
            <person name="Zhou C."/>
            <person name="Zhu D."/>
            <person name="Muzny D."/>
            <person name="Worley K."/>
            <person name="Gibbs R."/>
        </authorList>
    </citation>
    <scope>NUCLEOTIDE SEQUENCE [LARGE SCALE GENOMIC DNA]</scope>
    <source>
        <strain evidence="1 2">DSM 17361</strain>
    </source>
</reference>
<gene>
    <name evidence="1" type="ORF">HMPREF0645_1088</name>
</gene>
<proteinExistence type="predicted"/>